<dbReference type="Proteomes" id="UP000598146">
    <property type="component" value="Unassembled WGS sequence"/>
</dbReference>
<sequence length="116" mass="12012">MARIVNGMTQMAMRIPYSRCSVTVAAPLRRRLRGAAMAAAFMVGSATVKTENHHRYADRGVALTPVTSEPLWAAPAPAATASPWTGGSTGTPATAATLYGAITGTSQRAGFVYQAG</sequence>
<keyword evidence="2" id="KW-1185">Reference proteome</keyword>
<comment type="caution">
    <text evidence="1">The sequence shown here is derived from an EMBL/GenBank/DDBJ whole genome shotgun (WGS) entry which is preliminary data.</text>
</comment>
<accession>A0A931C810</accession>
<dbReference type="RefSeq" id="WP_196414181.1">
    <property type="nucleotide sequence ID" value="NZ_JADQTO010000005.1"/>
</dbReference>
<evidence type="ECO:0000313" key="1">
    <source>
        <dbReference type="EMBL" id="MBG0562402.1"/>
    </source>
</evidence>
<dbReference type="EMBL" id="JADQTO010000005">
    <property type="protein sequence ID" value="MBG0562402.1"/>
    <property type="molecule type" value="Genomic_DNA"/>
</dbReference>
<gene>
    <name evidence="1" type="ORF">I4J89_13105</name>
</gene>
<proteinExistence type="predicted"/>
<evidence type="ECO:0000313" key="2">
    <source>
        <dbReference type="Proteomes" id="UP000598146"/>
    </source>
</evidence>
<name>A0A931C810_9ACTN</name>
<protein>
    <submittedName>
        <fullName evidence="1">Uncharacterized protein</fullName>
    </submittedName>
</protein>
<reference evidence="1" key="1">
    <citation type="submission" date="2020-11" db="EMBL/GenBank/DDBJ databases">
        <title>Isolation and identification of active actinomycetes.</title>
        <authorList>
            <person name="Sun X."/>
        </authorList>
    </citation>
    <scope>NUCLEOTIDE SEQUENCE</scope>
    <source>
        <strain evidence="1">NEAU-A11</strain>
    </source>
</reference>
<dbReference type="AlphaFoldDB" id="A0A931C810"/>
<organism evidence="1 2">
    <name type="scientific">Actinoplanes aureus</name>
    <dbReference type="NCBI Taxonomy" id="2792083"/>
    <lineage>
        <taxon>Bacteria</taxon>
        <taxon>Bacillati</taxon>
        <taxon>Actinomycetota</taxon>
        <taxon>Actinomycetes</taxon>
        <taxon>Micromonosporales</taxon>
        <taxon>Micromonosporaceae</taxon>
        <taxon>Actinoplanes</taxon>
    </lineage>
</organism>